<dbReference type="EMBL" id="JABSTR010000004">
    <property type="protein sequence ID" value="KAH9368822.1"/>
    <property type="molecule type" value="Genomic_DNA"/>
</dbReference>
<proteinExistence type="predicted"/>
<feature type="region of interest" description="Disordered" evidence="1">
    <location>
        <begin position="78"/>
        <end position="101"/>
    </location>
</feature>
<evidence type="ECO:0000313" key="2">
    <source>
        <dbReference type="EMBL" id="KAH9368822.1"/>
    </source>
</evidence>
<accession>A0A9J6FRH0</accession>
<name>A0A9J6FRH0_HAELO</name>
<evidence type="ECO:0000256" key="1">
    <source>
        <dbReference type="SAM" id="MobiDB-lite"/>
    </source>
</evidence>
<keyword evidence="3" id="KW-1185">Reference proteome</keyword>
<comment type="caution">
    <text evidence="2">The sequence shown here is derived from an EMBL/GenBank/DDBJ whole genome shotgun (WGS) entry which is preliminary data.</text>
</comment>
<organism evidence="2 3">
    <name type="scientific">Haemaphysalis longicornis</name>
    <name type="common">Bush tick</name>
    <dbReference type="NCBI Taxonomy" id="44386"/>
    <lineage>
        <taxon>Eukaryota</taxon>
        <taxon>Metazoa</taxon>
        <taxon>Ecdysozoa</taxon>
        <taxon>Arthropoda</taxon>
        <taxon>Chelicerata</taxon>
        <taxon>Arachnida</taxon>
        <taxon>Acari</taxon>
        <taxon>Parasitiformes</taxon>
        <taxon>Ixodida</taxon>
        <taxon>Ixodoidea</taxon>
        <taxon>Ixodidae</taxon>
        <taxon>Haemaphysalinae</taxon>
        <taxon>Haemaphysalis</taxon>
    </lineage>
</organism>
<sequence>MTRDMIRNCFGHTGFVVGSENEDSDTIQNPTAEMPPACRSIRYFRASGFDVGAATFEDFTNIDSANLPRAELDDGRTLRRVLEPAEVNSDCDDDMPPTPEA</sequence>
<evidence type="ECO:0000313" key="3">
    <source>
        <dbReference type="Proteomes" id="UP000821853"/>
    </source>
</evidence>
<dbReference type="AlphaFoldDB" id="A0A9J6FRH0"/>
<gene>
    <name evidence="2" type="ORF">HPB48_004321</name>
</gene>
<protein>
    <submittedName>
        <fullName evidence="2">Uncharacterized protein</fullName>
    </submittedName>
</protein>
<reference evidence="2 3" key="1">
    <citation type="journal article" date="2020" name="Cell">
        <title>Large-Scale Comparative Analyses of Tick Genomes Elucidate Their Genetic Diversity and Vector Capacities.</title>
        <authorList>
            <consortium name="Tick Genome and Microbiome Consortium (TIGMIC)"/>
            <person name="Jia N."/>
            <person name="Wang J."/>
            <person name="Shi W."/>
            <person name="Du L."/>
            <person name="Sun Y."/>
            <person name="Zhan W."/>
            <person name="Jiang J.F."/>
            <person name="Wang Q."/>
            <person name="Zhang B."/>
            <person name="Ji P."/>
            <person name="Bell-Sakyi L."/>
            <person name="Cui X.M."/>
            <person name="Yuan T.T."/>
            <person name="Jiang B.G."/>
            <person name="Yang W.F."/>
            <person name="Lam T.T."/>
            <person name="Chang Q.C."/>
            <person name="Ding S.J."/>
            <person name="Wang X.J."/>
            <person name="Zhu J.G."/>
            <person name="Ruan X.D."/>
            <person name="Zhao L."/>
            <person name="Wei J.T."/>
            <person name="Ye R.Z."/>
            <person name="Que T.C."/>
            <person name="Du C.H."/>
            <person name="Zhou Y.H."/>
            <person name="Cheng J.X."/>
            <person name="Dai P.F."/>
            <person name="Guo W.B."/>
            <person name="Han X.H."/>
            <person name="Huang E.J."/>
            <person name="Li L.F."/>
            <person name="Wei W."/>
            <person name="Gao Y.C."/>
            <person name="Liu J.Z."/>
            <person name="Shao H.Z."/>
            <person name="Wang X."/>
            <person name="Wang C.C."/>
            <person name="Yang T.C."/>
            <person name="Huo Q.B."/>
            <person name="Li W."/>
            <person name="Chen H.Y."/>
            <person name="Chen S.E."/>
            <person name="Zhou L.G."/>
            <person name="Ni X.B."/>
            <person name="Tian J.H."/>
            <person name="Sheng Y."/>
            <person name="Liu T."/>
            <person name="Pan Y.S."/>
            <person name="Xia L.Y."/>
            <person name="Li J."/>
            <person name="Zhao F."/>
            <person name="Cao W.C."/>
        </authorList>
    </citation>
    <scope>NUCLEOTIDE SEQUENCE [LARGE SCALE GENOMIC DNA]</scope>
    <source>
        <strain evidence="2">HaeL-2018</strain>
    </source>
</reference>
<dbReference type="Proteomes" id="UP000821853">
    <property type="component" value="Chromosome 2"/>
</dbReference>
<dbReference type="VEuPathDB" id="VectorBase:HLOH_042559"/>